<evidence type="ECO:0000313" key="4">
    <source>
        <dbReference type="EMBL" id="CAK0879274.1"/>
    </source>
</evidence>
<dbReference type="Gene3D" id="3.80.10.10">
    <property type="entry name" value="Ribonuclease Inhibitor"/>
    <property type="match status" value="1"/>
</dbReference>
<evidence type="ECO:0000256" key="3">
    <source>
        <dbReference type="SAM" id="MobiDB-lite"/>
    </source>
</evidence>
<feature type="region of interest" description="Disordered" evidence="3">
    <location>
        <begin position="249"/>
        <end position="373"/>
    </location>
</feature>
<evidence type="ECO:0000256" key="1">
    <source>
        <dbReference type="ARBA" id="ARBA00022614"/>
    </source>
</evidence>
<dbReference type="PROSITE" id="PS51450">
    <property type="entry name" value="LRR"/>
    <property type="match status" value="2"/>
</dbReference>
<dbReference type="InterPro" id="IPR032675">
    <property type="entry name" value="LRR_dom_sf"/>
</dbReference>
<comment type="caution">
    <text evidence="4">The sequence shown here is derived from an EMBL/GenBank/DDBJ whole genome shotgun (WGS) entry which is preliminary data.</text>
</comment>
<keyword evidence="5" id="KW-1185">Reference proteome</keyword>
<dbReference type="InterPro" id="IPR001611">
    <property type="entry name" value="Leu-rich_rpt"/>
</dbReference>
<organism evidence="4 5">
    <name type="scientific">Prorocentrum cordatum</name>
    <dbReference type="NCBI Taxonomy" id="2364126"/>
    <lineage>
        <taxon>Eukaryota</taxon>
        <taxon>Sar</taxon>
        <taxon>Alveolata</taxon>
        <taxon>Dinophyceae</taxon>
        <taxon>Prorocentrales</taxon>
        <taxon>Prorocentraceae</taxon>
        <taxon>Prorocentrum</taxon>
    </lineage>
</organism>
<dbReference type="EMBL" id="CAUYUJ010017937">
    <property type="protein sequence ID" value="CAK0879274.1"/>
    <property type="molecule type" value="Genomic_DNA"/>
</dbReference>
<sequence>MPDAAALPTLPLRADVLLSNSIFEELSEGGISEEFLRHHCGAEDLADVECLELQVDATGGAQQVERLGALVPSLQELRLNQSSVPSLRDLGTGLSRLRVLWLCRSAVQDLGGISALPSLEELYLSFNDIKELYPLVTHESLQVLDLEGNLVEDFSEVQSLEAVTSLRELNLSLNPLWKGAGVSRDRVLQALPRLEVLDDIPRDRVADEQLLESTSNCLGSLRIDEQARSDEGAAAEPNEQDLVVESLKRAPRPTPSALTFRHAATARGADEGRQPGGPHLGRRELRTAWGSSSGSSSTSYRPATASSSSATSSLASSRGGGGEEPGAGSDLTLGDDGAPLVGNPLAAARRRRQNAAVGKEHPSASDLDIRASTPRSAVAARIKADRRSGCALQHASGIQLPAASPATVPSHQRSRRGCGIQARSPARRHA</sequence>
<feature type="region of interest" description="Disordered" evidence="3">
    <location>
        <begin position="395"/>
        <end position="430"/>
    </location>
</feature>
<dbReference type="SUPFAM" id="SSF52058">
    <property type="entry name" value="L domain-like"/>
    <property type="match status" value="1"/>
</dbReference>
<evidence type="ECO:0000313" key="5">
    <source>
        <dbReference type="Proteomes" id="UP001189429"/>
    </source>
</evidence>
<keyword evidence="1" id="KW-0433">Leucine-rich repeat</keyword>
<dbReference type="InterPro" id="IPR025875">
    <property type="entry name" value="Leu-rich_rpt_4"/>
</dbReference>
<proteinExistence type="predicted"/>
<feature type="compositionally biased region" description="Basic and acidic residues" evidence="3">
    <location>
        <begin position="358"/>
        <end position="369"/>
    </location>
</feature>
<evidence type="ECO:0008006" key="6">
    <source>
        <dbReference type="Google" id="ProtNLM"/>
    </source>
</evidence>
<gene>
    <name evidence="4" type="ORF">PCOR1329_LOCUS62747</name>
</gene>
<name>A0ABN9W1X0_9DINO</name>
<dbReference type="PANTHER" id="PTHR22708">
    <property type="entry name" value="LEUCINE-RICH REPEAT-CONTAINING PROTEIN 56"/>
    <property type="match status" value="1"/>
</dbReference>
<feature type="compositionally biased region" description="Low complexity" evidence="3">
    <location>
        <begin position="290"/>
        <end position="317"/>
    </location>
</feature>
<dbReference type="Pfam" id="PF12799">
    <property type="entry name" value="LRR_4"/>
    <property type="match status" value="1"/>
</dbReference>
<protein>
    <recommendedName>
        <fullName evidence="6">Leucine-rich repeat-containing protein 51</fullName>
    </recommendedName>
</protein>
<dbReference type="PANTHER" id="PTHR22708:SF0">
    <property type="entry name" value="LEUCINE-RICH REPEAT-CONTAINING PROTEIN 56"/>
    <property type="match status" value="1"/>
</dbReference>
<dbReference type="InterPro" id="IPR040091">
    <property type="entry name" value="LRRC56"/>
</dbReference>
<dbReference type="Proteomes" id="UP001189429">
    <property type="component" value="Unassembled WGS sequence"/>
</dbReference>
<reference evidence="4" key="1">
    <citation type="submission" date="2023-10" db="EMBL/GenBank/DDBJ databases">
        <authorList>
            <person name="Chen Y."/>
            <person name="Shah S."/>
            <person name="Dougan E. K."/>
            <person name="Thang M."/>
            <person name="Chan C."/>
        </authorList>
    </citation>
    <scope>NUCLEOTIDE SEQUENCE [LARGE SCALE GENOMIC DNA]</scope>
</reference>
<accession>A0ABN9W1X0</accession>
<keyword evidence="2" id="KW-0677">Repeat</keyword>
<evidence type="ECO:0000256" key="2">
    <source>
        <dbReference type="ARBA" id="ARBA00022737"/>
    </source>
</evidence>